<keyword evidence="5" id="KW-1185">Reference proteome</keyword>
<comment type="caution">
    <text evidence="2">The sequence shown here is derived from an EMBL/GenBank/DDBJ whole genome shotgun (WGS) entry which is preliminary data.</text>
</comment>
<reference evidence="2 5" key="2">
    <citation type="journal article" date="2019" name="Plant Biotechnol. J.">
        <title>The red bayberry genome and genetic basis of sex determination.</title>
        <authorList>
            <person name="Jia H.M."/>
            <person name="Jia H.J."/>
            <person name="Cai Q.L."/>
            <person name="Wang Y."/>
            <person name="Zhao H.B."/>
            <person name="Yang W.F."/>
            <person name="Wang G.Y."/>
            <person name="Li Y.H."/>
            <person name="Zhan D.L."/>
            <person name="Shen Y.T."/>
            <person name="Niu Q.F."/>
            <person name="Chang L."/>
            <person name="Qiu J."/>
            <person name="Zhao L."/>
            <person name="Xie H.B."/>
            <person name="Fu W.Y."/>
            <person name="Jin J."/>
            <person name="Li X.W."/>
            <person name="Jiao Y."/>
            <person name="Zhou C.C."/>
            <person name="Tu T."/>
            <person name="Chai C.Y."/>
            <person name="Gao J.L."/>
            <person name="Fan L.J."/>
            <person name="van de Weg E."/>
            <person name="Wang J.Y."/>
            <person name="Gao Z.S."/>
        </authorList>
    </citation>
    <scope>NUCLEOTIDE SEQUENCE [LARGE SCALE GENOMIC DNA]</scope>
    <source>
        <tissue evidence="2">Leaves</tissue>
    </source>
</reference>
<proteinExistence type="predicted"/>
<dbReference type="Proteomes" id="UP000516437">
    <property type="component" value="Unassembled WGS sequence"/>
</dbReference>
<feature type="signal peptide" evidence="1">
    <location>
        <begin position="1"/>
        <end position="24"/>
    </location>
</feature>
<evidence type="ECO:0000313" key="2">
    <source>
        <dbReference type="EMBL" id="KAB1200788.1"/>
    </source>
</evidence>
<dbReference type="EMBL" id="RXIC02000124">
    <property type="protein sequence ID" value="KAB1200788.1"/>
    <property type="molecule type" value="Genomic_DNA"/>
</dbReference>
<evidence type="ECO:0000313" key="5">
    <source>
        <dbReference type="Proteomes" id="UP000516437"/>
    </source>
</evidence>
<evidence type="ECO:0000313" key="4">
    <source>
        <dbReference type="EMBL" id="KAB1200799.1"/>
    </source>
</evidence>
<dbReference type="EMBL" id="RXIC02000124">
    <property type="protein sequence ID" value="KAB1200798.1"/>
    <property type="molecule type" value="Genomic_DNA"/>
</dbReference>
<organism evidence="2 5">
    <name type="scientific">Morella rubra</name>
    <name type="common">Chinese bayberry</name>
    <dbReference type="NCBI Taxonomy" id="262757"/>
    <lineage>
        <taxon>Eukaryota</taxon>
        <taxon>Viridiplantae</taxon>
        <taxon>Streptophyta</taxon>
        <taxon>Embryophyta</taxon>
        <taxon>Tracheophyta</taxon>
        <taxon>Spermatophyta</taxon>
        <taxon>Magnoliopsida</taxon>
        <taxon>eudicotyledons</taxon>
        <taxon>Gunneridae</taxon>
        <taxon>Pentapetalae</taxon>
        <taxon>rosids</taxon>
        <taxon>fabids</taxon>
        <taxon>Fagales</taxon>
        <taxon>Myricaceae</taxon>
        <taxon>Morella</taxon>
    </lineage>
</organism>
<dbReference type="OrthoDB" id="649864at2759"/>
<sequence>MKGVVISMLAVLAMVYFMARPSSAISCEQVAEDLAASVPFLNIGQSTGPSTSMLQWREENQGELSKP</sequence>
<protein>
    <submittedName>
        <fullName evidence="2">Uncharacterized protein</fullName>
    </submittedName>
</protein>
<evidence type="ECO:0000256" key="1">
    <source>
        <dbReference type="SAM" id="SignalP"/>
    </source>
</evidence>
<gene>
    <name evidence="2" type="ORF">CJ030_MR0G006330</name>
    <name evidence="3" type="ORF">CJ030_MR0G006340</name>
    <name evidence="4" type="ORF">CJ030_MR0G006341</name>
</gene>
<name>A0A6A1ULH0_9ROSI</name>
<feature type="chain" id="PRO_5036379112" evidence="1">
    <location>
        <begin position="25"/>
        <end position="67"/>
    </location>
</feature>
<reference evidence="2" key="3">
    <citation type="submission" date="2019-09" db="EMBL/GenBank/DDBJ databases">
        <authorList>
            <person name="Gao Z."/>
        </authorList>
    </citation>
    <scope>NUCLEOTIDE SEQUENCE</scope>
    <source>
        <tissue evidence="2">Leaves</tissue>
    </source>
</reference>
<reference evidence="2" key="1">
    <citation type="submission" date="2018-07" db="EMBL/GenBank/DDBJ databases">
        <authorList>
            <person name="Gao Z.-S."/>
            <person name="Jia H.-M."/>
            <person name="Jia H.-J."/>
            <person name="Cai Q.-L."/>
            <person name="Wang Y."/>
            <person name="Zhao H.-B."/>
        </authorList>
    </citation>
    <scope>NUCLEOTIDE SEQUENCE</scope>
    <source>
        <tissue evidence="2">Leaves</tissue>
    </source>
</reference>
<dbReference type="AlphaFoldDB" id="A0A6A1ULH0"/>
<dbReference type="EMBL" id="RXIC02000124">
    <property type="protein sequence ID" value="KAB1200799.1"/>
    <property type="molecule type" value="Genomic_DNA"/>
</dbReference>
<keyword evidence="1" id="KW-0732">Signal</keyword>
<evidence type="ECO:0000313" key="3">
    <source>
        <dbReference type="EMBL" id="KAB1200798.1"/>
    </source>
</evidence>
<accession>A0A6A1ULH0</accession>